<comment type="caution">
    <text evidence="7">The sequence shown here is derived from an EMBL/GenBank/DDBJ whole genome shotgun (WGS) entry which is preliminary data.</text>
</comment>
<comment type="similarity">
    <text evidence="5">Belongs to the zinc-containing alcohol dehydrogenase family.</text>
</comment>
<reference evidence="7" key="1">
    <citation type="journal article" date="2020" name="Stud. Mycol.">
        <title>101 Dothideomycetes genomes: a test case for predicting lifestyles and emergence of pathogens.</title>
        <authorList>
            <person name="Haridas S."/>
            <person name="Albert R."/>
            <person name="Binder M."/>
            <person name="Bloem J."/>
            <person name="Labutti K."/>
            <person name="Salamov A."/>
            <person name="Andreopoulos B."/>
            <person name="Baker S."/>
            <person name="Barry K."/>
            <person name="Bills G."/>
            <person name="Bluhm B."/>
            <person name="Cannon C."/>
            <person name="Castanera R."/>
            <person name="Culley D."/>
            <person name="Daum C."/>
            <person name="Ezra D."/>
            <person name="Gonzalez J."/>
            <person name="Henrissat B."/>
            <person name="Kuo A."/>
            <person name="Liang C."/>
            <person name="Lipzen A."/>
            <person name="Lutzoni F."/>
            <person name="Magnuson J."/>
            <person name="Mondo S."/>
            <person name="Nolan M."/>
            <person name="Ohm R."/>
            <person name="Pangilinan J."/>
            <person name="Park H.-J."/>
            <person name="Ramirez L."/>
            <person name="Alfaro M."/>
            <person name="Sun H."/>
            <person name="Tritt A."/>
            <person name="Yoshinaga Y."/>
            <person name="Zwiers L.-H."/>
            <person name="Turgeon B."/>
            <person name="Goodwin S."/>
            <person name="Spatafora J."/>
            <person name="Crous P."/>
            <person name="Grigoriev I."/>
        </authorList>
    </citation>
    <scope>NUCLEOTIDE SEQUENCE</scope>
    <source>
        <strain evidence="7">CBS 133067</strain>
    </source>
</reference>
<dbReference type="GO" id="GO:0008270">
    <property type="term" value="F:zinc ion binding"/>
    <property type="evidence" value="ECO:0007669"/>
    <property type="project" value="InterPro"/>
</dbReference>
<dbReference type="InterPro" id="IPR047109">
    <property type="entry name" value="CAD-like"/>
</dbReference>
<keyword evidence="4" id="KW-0560">Oxidoreductase</keyword>
<dbReference type="AlphaFoldDB" id="A0A9P4IPN3"/>
<dbReference type="InterPro" id="IPR013154">
    <property type="entry name" value="ADH-like_N"/>
</dbReference>
<feature type="domain" description="Enoyl reductase (ER)" evidence="6">
    <location>
        <begin position="12"/>
        <end position="351"/>
    </location>
</feature>
<dbReference type="InterPro" id="IPR036291">
    <property type="entry name" value="NAD(P)-bd_dom_sf"/>
</dbReference>
<accession>A0A9P4IPN3</accession>
<dbReference type="Gene3D" id="3.90.180.10">
    <property type="entry name" value="Medium-chain alcohol dehydrogenases, catalytic domain"/>
    <property type="match status" value="1"/>
</dbReference>
<dbReference type="OrthoDB" id="1879366at2759"/>
<dbReference type="SMART" id="SM00829">
    <property type="entry name" value="PKS_ER"/>
    <property type="match status" value="1"/>
</dbReference>
<organism evidence="7 8">
    <name type="scientific">Rhizodiscina lignyota</name>
    <dbReference type="NCBI Taxonomy" id="1504668"/>
    <lineage>
        <taxon>Eukaryota</taxon>
        <taxon>Fungi</taxon>
        <taxon>Dikarya</taxon>
        <taxon>Ascomycota</taxon>
        <taxon>Pezizomycotina</taxon>
        <taxon>Dothideomycetes</taxon>
        <taxon>Pleosporomycetidae</taxon>
        <taxon>Aulographales</taxon>
        <taxon>Rhizodiscinaceae</taxon>
        <taxon>Rhizodiscina</taxon>
    </lineage>
</organism>
<dbReference type="InterPro" id="IPR013149">
    <property type="entry name" value="ADH-like_C"/>
</dbReference>
<evidence type="ECO:0000313" key="8">
    <source>
        <dbReference type="Proteomes" id="UP000799772"/>
    </source>
</evidence>
<dbReference type="SUPFAM" id="SSF50129">
    <property type="entry name" value="GroES-like"/>
    <property type="match status" value="1"/>
</dbReference>
<dbReference type="Pfam" id="PF08240">
    <property type="entry name" value="ADH_N"/>
    <property type="match status" value="1"/>
</dbReference>
<dbReference type="InterPro" id="IPR011032">
    <property type="entry name" value="GroES-like_sf"/>
</dbReference>
<dbReference type="GO" id="GO:0016616">
    <property type="term" value="F:oxidoreductase activity, acting on the CH-OH group of donors, NAD or NADP as acceptor"/>
    <property type="evidence" value="ECO:0007669"/>
    <property type="project" value="InterPro"/>
</dbReference>
<comment type="cofactor">
    <cofactor evidence="1 5">
        <name>Zn(2+)</name>
        <dbReference type="ChEBI" id="CHEBI:29105"/>
    </cofactor>
</comment>
<keyword evidence="3 5" id="KW-0862">Zinc</keyword>
<protein>
    <submittedName>
        <fullName evidence="7">Zinc-containing alcohol dehydrogenase superfamily protein</fullName>
    </submittedName>
</protein>
<evidence type="ECO:0000259" key="6">
    <source>
        <dbReference type="SMART" id="SM00829"/>
    </source>
</evidence>
<proteinExistence type="inferred from homology"/>
<dbReference type="CDD" id="cd05283">
    <property type="entry name" value="CAD1"/>
    <property type="match status" value="1"/>
</dbReference>
<dbReference type="InterPro" id="IPR020843">
    <property type="entry name" value="ER"/>
</dbReference>
<evidence type="ECO:0000256" key="5">
    <source>
        <dbReference type="RuleBase" id="RU361277"/>
    </source>
</evidence>
<name>A0A9P4IPN3_9PEZI</name>
<dbReference type="PROSITE" id="PS00059">
    <property type="entry name" value="ADH_ZINC"/>
    <property type="match status" value="1"/>
</dbReference>
<dbReference type="Proteomes" id="UP000799772">
    <property type="component" value="Unassembled WGS sequence"/>
</dbReference>
<sequence>MITTNGYAAQKGEHTVSPFTFERDPPKGNEMLIQVLYCGICHSDLELLENNWGITKYPCVPGHEAAGRVTSIGPEVTKFAVGDIVGVGCMIDSCLQCQACKEGWENHCEGPNGPTMTYSGYLSPGDKEAAEYNTFGAWSDNLVVREEFVVKIPENMPLEEAAPLMCPGTDTFGPMRRFGDLSGKRIAILGLGGPGHMALQFAKAMGAEYVAVVSTHAAKRDAAFQLGADEFIVSTDADQMRSFAKSFHHILSTIPVPFDLAHYLALLRRRGTITVMGLLGPYKSILNNIDLAARGLSLTGSMIGSVAETKEVLDFCQKHSISPLVEVIDKKDINQALERLRVADVRFRFVIKIAE</sequence>
<evidence type="ECO:0000256" key="3">
    <source>
        <dbReference type="ARBA" id="ARBA00022833"/>
    </source>
</evidence>
<dbReference type="SUPFAM" id="SSF51735">
    <property type="entry name" value="NAD(P)-binding Rossmann-fold domains"/>
    <property type="match status" value="1"/>
</dbReference>
<dbReference type="InterPro" id="IPR002328">
    <property type="entry name" value="ADH_Zn_CS"/>
</dbReference>
<keyword evidence="8" id="KW-1185">Reference proteome</keyword>
<keyword evidence="2 5" id="KW-0479">Metal-binding</keyword>
<evidence type="ECO:0000313" key="7">
    <source>
        <dbReference type="EMBL" id="KAF2102242.1"/>
    </source>
</evidence>
<evidence type="ECO:0000256" key="2">
    <source>
        <dbReference type="ARBA" id="ARBA00022723"/>
    </source>
</evidence>
<dbReference type="FunFam" id="3.40.50.720:FF:000022">
    <property type="entry name" value="Cinnamyl alcohol dehydrogenase"/>
    <property type="match status" value="1"/>
</dbReference>
<evidence type="ECO:0000256" key="1">
    <source>
        <dbReference type="ARBA" id="ARBA00001947"/>
    </source>
</evidence>
<evidence type="ECO:0000256" key="4">
    <source>
        <dbReference type="ARBA" id="ARBA00023002"/>
    </source>
</evidence>
<dbReference type="PANTHER" id="PTHR42683">
    <property type="entry name" value="ALDEHYDE REDUCTASE"/>
    <property type="match status" value="1"/>
</dbReference>
<gene>
    <name evidence="7" type="ORF">NA57DRAFT_33696</name>
</gene>
<dbReference type="Pfam" id="PF00107">
    <property type="entry name" value="ADH_zinc_N"/>
    <property type="match status" value="1"/>
</dbReference>
<dbReference type="Gene3D" id="3.40.50.720">
    <property type="entry name" value="NAD(P)-binding Rossmann-like Domain"/>
    <property type="match status" value="1"/>
</dbReference>
<dbReference type="EMBL" id="ML978123">
    <property type="protein sequence ID" value="KAF2102242.1"/>
    <property type="molecule type" value="Genomic_DNA"/>
</dbReference>